<dbReference type="EMBL" id="CAJPWZ010002704">
    <property type="protein sequence ID" value="CAG2243542.1"/>
    <property type="molecule type" value="Genomic_DNA"/>
</dbReference>
<dbReference type="OrthoDB" id="6141187at2759"/>
<evidence type="ECO:0000313" key="2">
    <source>
        <dbReference type="Proteomes" id="UP000683360"/>
    </source>
</evidence>
<evidence type="ECO:0000313" key="1">
    <source>
        <dbReference type="EMBL" id="CAG2243542.1"/>
    </source>
</evidence>
<name>A0A8S3UMQ9_MYTED</name>
<dbReference type="AlphaFoldDB" id="A0A8S3UMQ9"/>
<organism evidence="1 2">
    <name type="scientific">Mytilus edulis</name>
    <name type="common">Blue mussel</name>
    <dbReference type="NCBI Taxonomy" id="6550"/>
    <lineage>
        <taxon>Eukaryota</taxon>
        <taxon>Metazoa</taxon>
        <taxon>Spiralia</taxon>
        <taxon>Lophotrochozoa</taxon>
        <taxon>Mollusca</taxon>
        <taxon>Bivalvia</taxon>
        <taxon>Autobranchia</taxon>
        <taxon>Pteriomorphia</taxon>
        <taxon>Mytilida</taxon>
        <taxon>Mytiloidea</taxon>
        <taxon>Mytilidae</taxon>
        <taxon>Mytilinae</taxon>
        <taxon>Mytilus</taxon>
    </lineage>
</organism>
<dbReference type="Proteomes" id="UP000683360">
    <property type="component" value="Unassembled WGS sequence"/>
</dbReference>
<accession>A0A8S3UMQ9</accession>
<sequence length="186" mass="21519">MNSIWLFDILNIIAVDFRKYCQRFSITREIMSTFYVNNKSVYMVGSTYEGTRLPGNVRDIDILLCYESPRVIEDLAIAEQDSSNTFLLIRRETNTRAGYVKLQLVARGVPLTLPRWAEYITPTLCKCDQFQRVLLIDVNDIERSSEENIFRQKTNLLQHFELIGITLILCYVIAAKLGPNLPRNGF</sequence>
<gene>
    <name evidence="1" type="ORF">MEDL_55650</name>
</gene>
<keyword evidence="2" id="KW-1185">Reference proteome</keyword>
<proteinExistence type="predicted"/>
<comment type="caution">
    <text evidence="1">The sequence shown here is derived from an EMBL/GenBank/DDBJ whole genome shotgun (WGS) entry which is preliminary data.</text>
</comment>
<protein>
    <submittedName>
        <fullName evidence="1">Uncharacterized protein</fullName>
    </submittedName>
</protein>
<reference evidence="1" key="1">
    <citation type="submission" date="2021-03" db="EMBL/GenBank/DDBJ databases">
        <authorList>
            <person name="Bekaert M."/>
        </authorList>
    </citation>
    <scope>NUCLEOTIDE SEQUENCE</scope>
</reference>